<keyword evidence="1" id="KW-0472">Membrane</keyword>
<feature type="transmembrane region" description="Helical" evidence="1">
    <location>
        <begin position="42"/>
        <end position="60"/>
    </location>
</feature>
<evidence type="ECO:0000256" key="1">
    <source>
        <dbReference type="SAM" id="Phobius"/>
    </source>
</evidence>
<keyword evidence="1" id="KW-1133">Transmembrane helix</keyword>
<dbReference type="EMBL" id="JACHHI010000004">
    <property type="protein sequence ID" value="MBB6477938.1"/>
    <property type="molecule type" value="Genomic_DNA"/>
</dbReference>
<feature type="transmembrane region" description="Helical" evidence="1">
    <location>
        <begin position="72"/>
        <end position="90"/>
    </location>
</feature>
<keyword evidence="3" id="KW-1185">Reference proteome</keyword>
<dbReference type="GeneID" id="93486254"/>
<dbReference type="RefSeq" id="WP_024048593.1">
    <property type="nucleotide sequence ID" value="NZ_JACHHI010000004.1"/>
</dbReference>
<name>A0A841R584_9FIRM</name>
<proteinExistence type="predicted"/>
<evidence type="ECO:0000313" key="3">
    <source>
        <dbReference type="Proteomes" id="UP000591941"/>
    </source>
</evidence>
<accession>A0A841R584</accession>
<dbReference type="Proteomes" id="UP000591941">
    <property type="component" value="Unassembled WGS sequence"/>
</dbReference>
<feature type="transmembrane region" description="Helical" evidence="1">
    <location>
        <begin position="134"/>
        <end position="154"/>
    </location>
</feature>
<reference evidence="2 3" key="1">
    <citation type="submission" date="2020-08" db="EMBL/GenBank/DDBJ databases">
        <title>Genomic Encyclopedia of Type Strains, Phase IV (KMG-IV): sequencing the most valuable type-strain genomes for metagenomic binning, comparative biology and taxonomic classification.</title>
        <authorList>
            <person name="Goeker M."/>
        </authorList>
    </citation>
    <scope>NUCLEOTIDE SEQUENCE [LARGE SCALE GENOMIC DNA]</scope>
    <source>
        <strain evidence="2 3">DSM 21255</strain>
    </source>
</reference>
<evidence type="ECO:0000313" key="2">
    <source>
        <dbReference type="EMBL" id="MBB6477938.1"/>
    </source>
</evidence>
<comment type="caution">
    <text evidence="2">The sequence shown here is derived from an EMBL/GenBank/DDBJ whole genome shotgun (WGS) entry which is preliminary data.</text>
</comment>
<organism evidence="2 3">
    <name type="scientific">Negativicoccus succinicivorans</name>
    <dbReference type="NCBI Taxonomy" id="620903"/>
    <lineage>
        <taxon>Bacteria</taxon>
        <taxon>Bacillati</taxon>
        <taxon>Bacillota</taxon>
        <taxon>Negativicutes</taxon>
        <taxon>Veillonellales</taxon>
        <taxon>Veillonellaceae</taxon>
        <taxon>Negativicoccus</taxon>
    </lineage>
</organism>
<keyword evidence="1" id="KW-0812">Transmembrane</keyword>
<sequence>MITMNRVIRILLIAVSFVLIVYVSSWLDIQTPHGGMSNEENFIIMLAIGLGWLAAFHFLAFSKTRGNRKYRLYSSVFLWLIIMIAYWIVITIQSSWLLFMHGLAIVSAIMYLFLISEYERFWQIHELSNWEHAFIANLCFFGFFLLVSAWWGGILEPYVKHFFEKRILKKQKQRTLTDADRDNN</sequence>
<feature type="transmembrane region" description="Helical" evidence="1">
    <location>
        <begin position="96"/>
        <end position="114"/>
    </location>
</feature>
<feature type="transmembrane region" description="Helical" evidence="1">
    <location>
        <begin position="7"/>
        <end position="27"/>
    </location>
</feature>
<gene>
    <name evidence="2" type="ORF">HNR45_000991</name>
</gene>
<protein>
    <submittedName>
        <fullName evidence="2">Uncharacterized membrane protein YidH (DUF202 family)</fullName>
    </submittedName>
</protein>
<dbReference type="AlphaFoldDB" id="A0A841R584"/>